<feature type="domain" description="RNA polymerase sigma factor 70 region 4 type 2" evidence="7">
    <location>
        <begin position="134"/>
        <end position="174"/>
    </location>
</feature>
<dbReference type="Gene3D" id="1.10.10.10">
    <property type="entry name" value="Winged helix-like DNA-binding domain superfamily/Winged helix DNA-binding domain"/>
    <property type="match status" value="1"/>
</dbReference>
<organism evidence="8 9">
    <name type="scientific">Bryocella elongata</name>
    <dbReference type="NCBI Taxonomy" id="863522"/>
    <lineage>
        <taxon>Bacteria</taxon>
        <taxon>Pseudomonadati</taxon>
        <taxon>Acidobacteriota</taxon>
        <taxon>Terriglobia</taxon>
        <taxon>Terriglobales</taxon>
        <taxon>Acidobacteriaceae</taxon>
        <taxon>Bryocella</taxon>
    </lineage>
</organism>
<dbReference type="PANTHER" id="PTHR43133">
    <property type="entry name" value="RNA POLYMERASE ECF-TYPE SIGMA FACTO"/>
    <property type="match status" value="1"/>
</dbReference>
<keyword evidence="5" id="KW-0804">Transcription</keyword>
<dbReference type="GO" id="GO:0006352">
    <property type="term" value="P:DNA-templated transcription initiation"/>
    <property type="evidence" value="ECO:0007669"/>
    <property type="project" value="InterPro"/>
</dbReference>
<keyword evidence="9" id="KW-1185">Reference proteome</keyword>
<dbReference type="NCBIfam" id="TIGR02937">
    <property type="entry name" value="sigma70-ECF"/>
    <property type="match status" value="1"/>
</dbReference>
<dbReference type="InterPro" id="IPR036388">
    <property type="entry name" value="WH-like_DNA-bd_sf"/>
</dbReference>
<dbReference type="Proteomes" id="UP000236728">
    <property type="component" value="Unassembled WGS sequence"/>
</dbReference>
<dbReference type="Pfam" id="PF04542">
    <property type="entry name" value="Sigma70_r2"/>
    <property type="match status" value="1"/>
</dbReference>
<sequence length="204" mass="23027">MASVVAEAQFGMAGSEWTLAEQDHAVAEAVARDEPRLRRFIRSRVMDTGDAEDVLQDVLYELVSTYRLMKPVEQVTAWMYRVARNRITDLFRKQKAVSLDEPAGLEADAPSLAELLPSADAGPEAAYARKVMVEAIEEALAELPRAQREVFVAHEIEGRSFKDLAAETGVNQNTLLARKRYAVLHLRKRLEQMRKDFGIVKEER</sequence>
<dbReference type="Gene3D" id="1.10.1740.10">
    <property type="match status" value="1"/>
</dbReference>
<dbReference type="InterPro" id="IPR007627">
    <property type="entry name" value="RNA_pol_sigma70_r2"/>
</dbReference>
<dbReference type="EMBL" id="FNVA01000002">
    <property type="protein sequence ID" value="SEG03944.1"/>
    <property type="molecule type" value="Genomic_DNA"/>
</dbReference>
<evidence type="ECO:0000313" key="8">
    <source>
        <dbReference type="EMBL" id="SEG03944.1"/>
    </source>
</evidence>
<keyword evidence="4" id="KW-0238">DNA-binding</keyword>
<comment type="similarity">
    <text evidence="1">Belongs to the sigma-70 factor family. ECF subfamily.</text>
</comment>
<evidence type="ECO:0000259" key="7">
    <source>
        <dbReference type="Pfam" id="PF08281"/>
    </source>
</evidence>
<evidence type="ECO:0000259" key="6">
    <source>
        <dbReference type="Pfam" id="PF04542"/>
    </source>
</evidence>
<dbReference type="InterPro" id="IPR013324">
    <property type="entry name" value="RNA_pol_sigma_r3/r4-like"/>
</dbReference>
<dbReference type="GO" id="GO:0016987">
    <property type="term" value="F:sigma factor activity"/>
    <property type="evidence" value="ECO:0007669"/>
    <property type="project" value="UniProtKB-KW"/>
</dbReference>
<dbReference type="SUPFAM" id="SSF88946">
    <property type="entry name" value="Sigma2 domain of RNA polymerase sigma factors"/>
    <property type="match status" value="1"/>
</dbReference>
<evidence type="ECO:0000256" key="5">
    <source>
        <dbReference type="ARBA" id="ARBA00023163"/>
    </source>
</evidence>
<dbReference type="InterPro" id="IPR013325">
    <property type="entry name" value="RNA_pol_sigma_r2"/>
</dbReference>
<keyword evidence="3" id="KW-0731">Sigma factor</keyword>
<evidence type="ECO:0000256" key="4">
    <source>
        <dbReference type="ARBA" id="ARBA00023125"/>
    </source>
</evidence>
<dbReference type="InterPro" id="IPR039425">
    <property type="entry name" value="RNA_pol_sigma-70-like"/>
</dbReference>
<protein>
    <submittedName>
        <fullName evidence="8">RNA polymerase sigma factor, sigma-70 family</fullName>
    </submittedName>
</protein>
<evidence type="ECO:0000256" key="1">
    <source>
        <dbReference type="ARBA" id="ARBA00010641"/>
    </source>
</evidence>
<dbReference type="InterPro" id="IPR014284">
    <property type="entry name" value="RNA_pol_sigma-70_dom"/>
</dbReference>
<keyword evidence="2" id="KW-0805">Transcription regulation</keyword>
<dbReference type="AlphaFoldDB" id="A0A1H5WWT4"/>
<reference evidence="8 9" key="1">
    <citation type="submission" date="2016-10" db="EMBL/GenBank/DDBJ databases">
        <authorList>
            <person name="de Groot N.N."/>
        </authorList>
    </citation>
    <scope>NUCLEOTIDE SEQUENCE [LARGE SCALE GENOMIC DNA]</scope>
    <source>
        <strain evidence="8 9">DSM 22489</strain>
    </source>
</reference>
<evidence type="ECO:0000313" key="9">
    <source>
        <dbReference type="Proteomes" id="UP000236728"/>
    </source>
</evidence>
<name>A0A1H5WWT4_9BACT</name>
<dbReference type="SUPFAM" id="SSF88659">
    <property type="entry name" value="Sigma3 and sigma4 domains of RNA polymerase sigma factors"/>
    <property type="match status" value="1"/>
</dbReference>
<dbReference type="PANTHER" id="PTHR43133:SF8">
    <property type="entry name" value="RNA POLYMERASE SIGMA FACTOR HI_1459-RELATED"/>
    <property type="match status" value="1"/>
</dbReference>
<dbReference type="Pfam" id="PF08281">
    <property type="entry name" value="Sigma70_r4_2"/>
    <property type="match status" value="1"/>
</dbReference>
<accession>A0A1H5WWT4</accession>
<proteinExistence type="inferred from homology"/>
<dbReference type="GO" id="GO:0003677">
    <property type="term" value="F:DNA binding"/>
    <property type="evidence" value="ECO:0007669"/>
    <property type="project" value="UniProtKB-KW"/>
</dbReference>
<gene>
    <name evidence="8" type="ORF">SAMN05421819_1779</name>
</gene>
<dbReference type="RefSeq" id="WP_235011464.1">
    <property type="nucleotide sequence ID" value="NZ_FNVA01000002.1"/>
</dbReference>
<dbReference type="InterPro" id="IPR013249">
    <property type="entry name" value="RNA_pol_sigma70_r4_t2"/>
</dbReference>
<evidence type="ECO:0000256" key="3">
    <source>
        <dbReference type="ARBA" id="ARBA00023082"/>
    </source>
</evidence>
<evidence type="ECO:0000256" key="2">
    <source>
        <dbReference type="ARBA" id="ARBA00023015"/>
    </source>
</evidence>
<feature type="domain" description="RNA polymerase sigma-70 region 2" evidence="6">
    <location>
        <begin position="31"/>
        <end position="95"/>
    </location>
</feature>